<dbReference type="InterPro" id="IPR043128">
    <property type="entry name" value="Rev_trsase/Diguanyl_cyclase"/>
</dbReference>
<feature type="domain" description="GGDEF" evidence="6">
    <location>
        <begin position="442"/>
        <end position="579"/>
    </location>
</feature>
<evidence type="ECO:0000256" key="3">
    <source>
        <dbReference type="ARBA" id="ARBA00034247"/>
    </source>
</evidence>
<dbReference type="InterPro" id="IPR050469">
    <property type="entry name" value="Diguanylate_Cyclase"/>
</dbReference>
<dbReference type="STRING" id="796620.VIBC2010_19015"/>
<dbReference type="InterPro" id="IPR013656">
    <property type="entry name" value="PAS_4"/>
</dbReference>
<dbReference type="eggNOG" id="COG3829">
    <property type="taxonomic scope" value="Bacteria"/>
</dbReference>
<dbReference type="NCBIfam" id="TIGR00254">
    <property type="entry name" value="GGDEF"/>
    <property type="match status" value="1"/>
</dbReference>
<dbReference type="CDD" id="cd00130">
    <property type="entry name" value="PAS"/>
    <property type="match status" value="1"/>
</dbReference>
<dbReference type="InterPro" id="IPR035965">
    <property type="entry name" value="PAS-like_dom_sf"/>
</dbReference>
<proteinExistence type="predicted"/>
<name>E3BQG7_9VIBR</name>
<dbReference type="PROSITE" id="PS50887">
    <property type="entry name" value="GGDEF"/>
    <property type="match status" value="1"/>
</dbReference>
<accession>E3BQG7</accession>
<keyword evidence="4" id="KW-0472">Membrane</keyword>
<dbReference type="GO" id="GO:1902201">
    <property type="term" value="P:negative regulation of bacterial-type flagellum-dependent cell motility"/>
    <property type="evidence" value="ECO:0007669"/>
    <property type="project" value="TreeGrafter"/>
</dbReference>
<dbReference type="SUPFAM" id="SSF55785">
    <property type="entry name" value="PYP-like sensor domain (PAS domain)"/>
    <property type="match status" value="2"/>
</dbReference>
<dbReference type="EMBL" id="AEIU01000121">
    <property type="protein sequence ID" value="EFP94720.1"/>
    <property type="molecule type" value="Genomic_DNA"/>
</dbReference>
<gene>
    <name evidence="7" type="ORF">VIBC2010_19015</name>
</gene>
<dbReference type="InterPro" id="IPR000160">
    <property type="entry name" value="GGDEF_dom"/>
</dbReference>
<dbReference type="RefSeq" id="WP_009603448.1">
    <property type="nucleotide sequence ID" value="NZ_AEIU01000121.1"/>
</dbReference>
<dbReference type="Pfam" id="PF08448">
    <property type="entry name" value="PAS_4"/>
    <property type="match status" value="1"/>
</dbReference>
<keyword evidence="4" id="KW-0812">Transmembrane</keyword>
<dbReference type="GO" id="GO:0052621">
    <property type="term" value="F:diguanylate cyclase activity"/>
    <property type="evidence" value="ECO:0007669"/>
    <property type="project" value="UniProtKB-EC"/>
</dbReference>
<dbReference type="InterPro" id="IPR000700">
    <property type="entry name" value="PAS-assoc_C"/>
</dbReference>
<dbReference type="PANTHER" id="PTHR45138">
    <property type="entry name" value="REGULATORY COMPONENTS OF SENSORY TRANSDUCTION SYSTEM"/>
    <property type="match status" value="1"/>
</dbReference>
<evidence type="ECO:0000256" key="2">
    <source>
        <dbReference type="ARBA" id="ARBA00012528"/>
    </source>
</evidence>
<dbReference type="SMART" id="SM00267">
    <property type="entry name" value="GGDEF"/>
    <property type="match status" value="1"/>
</dbReference>
<dbReference type="Proteomes" id="UP000002943">
    <property type="component" value="Unassembled WGS sequence"/>
</dbReference>
<dbReference type="eggNOG" id="COG3706">
    <property type="taxonomic scope" value="Bacteria"/>
</dbReference>
<dbReference type="InterPro" id="IPR029787">
    <property type="entry name" value="Nucleotide_cyclase"/>
</dbReference>
<organism evidence="7 8">
    <name type="scientific">Vibrio caribbeanicus ATCC BAA-2122</name>
    <dbReference type="NCBI Taxonomy" id="796620"/>
    <lineage>
        <taxon>Bacteria</taxon>
        <taxon>Pseudomonadati</taxon>
        <taxon>Pseudomonadota</taxon>
        <taxon>Gammaproteobacteria</taxon>
        <taxon>Vibrionales</taxon>
        <taxon>Vibrionaceae</taxon>
        <taxon>Vibrio</taxon>
    </lineage>
</organism>
<dbReference type="FunFam" id="3.30.70.270:FF:000001">
    <property type="entry name" value="Diguanylate cyclase domain protein"/>
    <property type="match status" value="1"/>
</dbReference>
<dbReference type="NCBIfam" id="TIGR00229">
    <property type="entry name" value="sensory_box"/>
    <property type="match status" value="1"/>
</dbReference>
<evidence type="ECO:0000256" key="1">
    <source>
        <dbReference type="ARBA" id="ARBA00001946"/>
    </source>
</evidence>
<dbReference type="GO" id="GO:0005886">
    <property type="term" value="C:plasma membrane"/>
    <property type="evidence" value="ECO:0007669"/>
    <property type="project" value="TreeGrafter"/>
</dbReference>
<dbReference type="PANTHER" id="PTHR45138:SF9">
    <property type="entry name" value="DIGUANYLATE CYCLASE DGCM-RELATED"/>
    <property type="match status" value="1"/>
</dbReference>
<comment type="caution">
    <text evidence="7">The sequence shown here is derived from an EMBL/GenBank/DDBJ whole genome shotgun (WGS) entry which is preliminary data.</text>
</comment>
<evidence type="ECO:0000259" key="5">
    <source>
        <dbReference type="PROSITE" id="PS50113"/>
    </source>
</evidence>
<evidence type="ECO:0000313" key="7">
    <source>
        <dbReference type="EMBL" id="EFP94720.1"/>
    </source>
</evidence>
<dbReference type="SUPFAM" id="SSF55073">
    <property type="entry name" value="Nucleotide cyclase"/>
    <property type="match status" value="1"/>
</dbReference>
<dbReference type="Pfam" id="PF00990">
    <property type="entry name" value="GGDEF"/>
    <property type="match status" value="1"/>
</dbReference>
<dbReference type="EC" id="2.7.7.65" evidence="2"/>
<dbReference type="Gene3D" id="3.30.450.20">
    <property type="entry name" value="PAS domain"/>
    <property type="match status" value="1"/>
</dbReference>
<dbReference type="AlphaFoldDB" id="E3BQG7"/>
<dbReference type="CDD" id="cd01949">
    <property type="entry name" value="GGDEF"/>
    <property type="match status" value="1"/>
</dbReference>
<evidence type="ECO:0000256" key="4">
    <source>
        <dbReference type="SAM" id="Phobius"/>
    </source>
</evidence>
<comment type="cofactor">
    <cofactor evidence="1">
        <name>Mg(2+)</name>
        <dbReference type="ChEBI" id="CHEBI:18420"/>
    </cofactor>
</comment>
<dbReference type="Gene3D" id="3.30.70.270">
    <property type="match status" value="1"/>
</dbReference>
<keyword evidence="8" id="KW-1185">Reference proteome</keyword>
<dbReference type="OrthoDB" id="9812260at2"/>
<dbReference type="PROSITE" id="PS50113">
    <property type="entry name" value="PAC"/>
    <property type="match status" value="1"/>
</dbReference>
<reference evidence="7 8" key="1">
    <citation type="journal article" date="2012" name="Int. J. Syst. Evol. Microbiol.">
        <title>Vibrio caribbeanicus sp. nov., isolated from the marine sponge Scleritoderma cyanea.</title>
        <authorList>
            <person name="Hoffmann M."/>
            <person name="Monday S.R."/>
            <person name="Allard M.W."/>
            <person name="Strain E.A."/>
            <person name="Whittaker P."/>
            <person name="Naum M."/>
            <person name="McCarthy P.J."/>
            <person name="Lopez J.V."/>
            <person name="Fischer M."/>
            <person name="Brown E.W."/>
        </authorList>
    </citation>
    <scope>NUCLEOTIDE SEQUENCE [LARGE SCALE GENOMIC DNA]</scope>
    <source>
        <strain evidence="7 8">ATCC BAA-2122</strain>
    </source>
</reference>
<evidence type="ECO:0000313" key="8">
    <source>
        <dbReference type="Proteomes" id="UP000002943"/>
    </source>
</evidence>
<keyword evidence="4" id="KW-1133">Transmembrane helix</keyword>
<feature type="domain" description="PAC" evidence="5">
    <location>
        <begin position="347"/>
        <end position="403"/>
    </location>
</feature>
<dbReference type="InterPro" id="IPR000014">
    <property type="entry name" value="PAS"/>
</dbReference>
<dbReference type="SMART" id="SM00091">
    <property type="entry name" value="PAS"/>
    <property type="match status" value="3"/>
</dbReference>
<sequence>MYDALDWLWADFQAHTVLYTLIVCLVIVILQLHHWHQTQLRQLFMFAPNALVILDESNQKLILANSTACQILGIRKVGKEFKLPDRVTQCFIKDVLIDCTKHAGLTQTMNWPVSGGASLVLNLTGKRSLYKRRHVWILHFSVKHPTHSELKQQVESLSTIKSAFDNMSELIFVKNLQGEVVASNRAFQRFWLNREDEGLADIQNVMKGRASYRKWTVSPEGRSCLLESYQNTLMNSHGEKIGTLSISHDVTGWYEMQQSLRDEMEKRKSTEAALAQRDSILQSILESSPDSIGIFNENMVYQACNEPFVKALGISRIDDLLGKRLQDVIPKASYERLSETDNKVLSQGVSLRYIDRIYLSDGSSTWYDVVKSPFRDPVSGTFGVLVMARDVSERYLVEKQLEAANEELEKLSFIDGLTQICNRRRFDERLETLWFLHIREQSPLCVMLCDVDYFKGYNDEYGHQMGDEALIKVADIFKSVINRSSDCVARYGGEEFAFILPNTNTEGALQVAERIHSEIGKLSIAHKTSSVSDRLTVSIGLACFVPAYGTSSEKLVSRADIALYKAKANGRNRTHAYQMS</sequence>
<feature type="transmembrane region" description="Helical" evidence="4">
    <location>
        <begin position="12"/>
        <end position="32"/>
    </location>
</feature>
<dbReference type="Pfam" id="PF13188">
    <property type="entry name" value="PAS_8"/>
    <property type="match status" value="1"/>
</dbReference>
<evidence type="ECO:0000259" key="6">
    <source>
        <dbReference type="PROSITE" id="PS50887"/>
    </source>
</evidence>
<protein>
    <recommendedName>
        <fullName evidence="2">diguanylate cyclase</fullName>
        <ecNumber evidence="2">2.7.7.65</ecNumber>
    </recommendedName>
</protein>
<comment type="catalytic activity">
    <reaction evidence="3">
        <text>2 GTP = 3',3'-c-di-GMP + 2 diphosphate</text>
        <dbReference type="Rhea" id="RHEA:24898"/>
        <dbReference type="ChEBI" id="CHEBI:33019"/>
        <dbReference type="ChEBI" id="CHEBI:37565"/>
        <dbReference type="ChEBI" id="CHEBI:58805"/>
        <dbReference type="EC" id="2.7.7.65"/>
    </reaction>
</comment>
<dbReference type="GO" id="GO:0043709">
    <property type="term" value="P:cell adhesion involved in single-species biofilm formation"/>
    <property type="evidence" value="ECO:0007669"/>
    <property type="project" value="TreeGrafter"/>
</dbReference>